<feature type="region of interest" description="Disordered" evidence="1">
    <location>
        <begin position="920"/>
        <end position="946"/>
    </location>
</feature>
<dbReference type="EMBL" id="CAIX01000086">
    <property type="protein sequence ID" value="CCI45042.1"/>
    <property type="molecule type" value="Genomic_DNA"/>
</dbReference>
<keyword evidence="2" id="KW-1133">Transmembrane helix</keyword>
<feature type="compositionally biased region" description="Basic and acidic residues" evidence="1">
    <location>
        <begin position="692"/>
        <end position="709"/>
    </location>
</feature>
<keyword evidence="2" id="KW-0472">Membrane</keyword>
<feature type="compositionally biased region" description="Low complexity" evidence="1">
    <location>
        <begin position="728"/>
        <end position="743"/>
    </location>
</feature>
<feature type="compositionally biased region" description="Basic and acidic residues" evidence="1">
    <location>
        <begin position="634"/>
        <end position="643"/>
    </location>
</feature>
<feature type="region of interest" description="Disordered" evidence="1">
    <location>
        <begin position="308"/>
        <end position="329"/>
    </location>
</feature>
<evidence type="ECO:0000313" key="5">
    <source>
        <dbReference type="Proteomes" id="UP000053237"/>
    </source>
</evidence>
<dbReference type="InParanoid" id="A0A024GFC6"/>
<feature type="compositionally biased region" description="Low complexity" evidence="1">
    <location>
        <begin position="651"/>
        <end position="664"/>
    </location>
</feature>
<keyword evidence="2" id="KW-0812">Transmembrane</keyword>
<protein>
    <recommendedName>
        <fullName evidence="6">TNFR-Cys domain-containing protein</fullName>
    </recommendedName>
</protein>
<feature type="compositionally biased region" description="Low complexity" evidence="1">
    <location>
        <begin position="925"/>
        <end position="942"/>
    </location>
</feature>
<dbReference type="Proteomes" id="UP000053237">
    <property type="component" value="Unassembled WGS sequence"/>
</dbReference>
<reference evidence="4 5" key="1">
    <citation type="submission" date="2012-05" db="EMBL/GenBank/DDBJ databases">
        <title>Recombination and specialization in a pathogen metapopulation.</title>
        <authorList>
            <person name="Gardiner A."/>
            <person name="Kemen E."/>
            <person name="Schultz-Larsen T."/>
            <person name="MacLean D."/>
            <person name="Van Oosterhout C."/>
            <person name="Jones J.D.G."/>
        </authorList>
    </citation>
    <scope>NUCLEOTIDE SEQUENCE [LARGE SCALE GENOMIC DNA]</scope>
    <source>
        <strain evidence="4 5">Ac Nc2</strain>
    </source>
</reference>
<evidence type="ECO:0008006" key="6">
    <source>
        <dbReference type="Google" id="ProtNLM"/>
    </source>
</evidence>
<keyword evidence="5" id="KW-1185">Reference proteome</keyword>
<feature type="signal peptide" evidence="3">
    <location>
        <begin position="1"/>
        <end position="20"/>
    </location>
</feature>
<evidence type="ECO:0000256" key="1">
    <source>
        <dbReference type="SAM" id="MobiDB-lite"/>
    </source>
</evidence>
<proteinExistence type="predicted"/>
<keyword evidence="3" id="KW-0732">Signal</keyword>
<gene>
    <name evidence="4" type="ORF">BN9_058890</name>
</gene>
<feature type="region of interest" description="Disordered" evidence="1">
    <location>
        <begin position="409"/>
        <end position="488"/>
    </location>
</feature>
<evidence type="ECO:0000256" key="2">
    <source>
        <dbReference type="SAM" id="Phobius"/>
    </source>
</evidence>
<feature type="compositionally biased region" description="Polar residues" evidence="1">
    <location>
        <begin position="410"/>
        <end position="470"/>
    </location>
</feature>
<evidence type="ECO:0000313" key="4">
    <source>
        <dbReference type="EMBL" id="CCI45042.1"/>
    </source>
</evidence>
<dbReference type="STRING" id="65357.A0A024GFC6"/>
<organism evidence="4 5">
    <name type="scientific">Albugo candida</name>
    <dbReference type="NCBI Taxonomy" id="65357"/>
    <lineage>
        <taxon>Eukaryota</taxon>
        <taxon>Sar</taxon>
        <taxon>Stramenopiles</taxon>
        <taxon>Oomycota</taxon>
        <taxon>Peronosporomycetes</taxon>
        <taxon>Albuginales</taxon>
        <taxon>Albuginaceae</taxon>
        <taxon>Albugo</taxon>
    </lineage>
</organism>
<feature type="chain" id="PRO_5001532381" description="TNFR-Cys domain-containing protein" evidence="3">
    <location>
        <begin position="21"/>
        <end position="1436"/>
    </location>
</feature>
<accession>A0A024GFC6</accession>
<evidence type="ECO:0000256" key="3">
    <source>
        <dbReference type="SAM" id="SignalP"/>
    </source>
</evidence>
<feature type="region of interest" description="Disordered" evidence="1">
    <location>
        <begin position="549"/>
        <end position="745"/>
    </location>
</feature>
<feature type="compositionally biased region" description="Acidic residues" evidence="1">
    <location>
        <begin position="573"/>
        <end position="584"/>
    </location>
</feature>
<sequence>MFLLLRKAIIFLSLFGSVYASANTCNITVSSGDASVGLDIVTDETCVSGGVGCINDNCRFCKVEESPQSHDYGLCPNTRTGSISGVEEPSALECTATVSIDDYNVGIRIITDTVCADGGLGCFASVCRYCKVLSTPLSEHFGNCTDYGGKYTTSPVPVLSDETCAATVSDGDYNVGIQIVTDSSCNDGGLGCFSGACRFCRYKNTTFSAHLGSCDAYGQKYTRLVSSPLTTQSGSSDVTPVAQYEECTLTVSPDDNNAGIELFTDATCINGGLGCYSDVCRFCKTRNTPLSQHFVECADFNAQTDGSSDIGLTQDSNSPPVQNDTTSGSSAVPTVNANCTATISAGDYLAGVQIITDHSCASGGLGCFTPECRFCQYIRTPLSAHLEGCSDWGSQYTSLNDETVAKATADLSTEGSSKSDVSNESPTTPLNETPVTDEGQSSGKSDLSNEEPNTSMTDDKGQTQSSSLQGDNDLAAVKPVPSEGEGSTCSVTVSDGDYNAGIQIVTDPSCVNGGLGCITNACRFCAYKSTPSSQHLEKCDAYNDQFTSRSDETISVKPSTGSKAIVPPTEGSLNDETDLSDEVPTEGSAEAPPKDEPIHPTQSTDVATEGSSESSLNDESVEPSHASSSEAEPNDVKPTKPSDTDSSLAGPSIPSTTPPATTNPDDGEKGSQHGIYDEPNPSAPKPSPSHPTTDKDVTPPSSEPEHEVPHTSSSATMEPADEVETPMGSPSLSGSSSSSASSGANDMIFQPTEVDISEPTTPEPTTPQPPAFPTTCTKIVSAGDALVGVDITTDASCLDGGAGCIDGICRYCKRFESVQSSSFVPCDTIEGGEDNGISFAPIDSGFIGMPSDSSTYPSASDVIQNCDDIVSYGDRLAGINAVHDPTCAVGGEGCFTNDCRYCQSNLTELSAQLAPCNSSVQDAGSQESPSNSSNEPSATAASDTNNINEPSTSNFVALCGDLVAANDLANGVYAMNDSTCATGGIGCFSNDCRYCKTANTPEAHNFVDCYRVTKDGIVGEGNSTTANSPLVTPTGTFDNDTAAVIENCEDFVAFGDKYNGVNAVYDTSCAPGGLGCFTTTCRFCRTELTPKSADLLSCDNFNVSTTSSQSFPSQVDSVNDAETISCGSFVSPGDLAVGIYAMNDTSCQAGGLGCFADTCRFCQQSETIQSSSYIPCYLVTPYGVKTSDQELVSFTGSNSNTSASSLLHDCNAIVTQGDKAVGVEGVDDPNCYFGGLGCFTSHCRFCHTKITNKSEHLFACSDVKQVKPIKVPNHSIDSFSCGDVVASGDLEMGVYAMNDSTCVQGGLGCFSDSCRFCKTSLVTNQSAPFYDCYLITIDGVLQGEDSMTISTSAKANVERGRLKKYNSIQYAIIAAAAVGAVAILALVGMLSRTAYRRTRMQRESSDTDPVDEGTIADEAVLERVPDANTAVIQAQV</sequence>
<dbReference type="OrthoDB" id="168327at2759"/>
<feature type="transmembrane region" description="Helical" evidence="2">
    <location>
        <begin position="1368"/>
        <end position="1390"/>
    </location>
</feature>
<comment type="caution">
    <text evidence="4">The sequence shown here is derived from an EMBL/GenBank/DDBJ whole genome shotgun (WGS) entry which is preliminary data.</text>
</comment>
<name>A0A024GFC6_9STRA</name>
<feature type="compositionally biased region" description="Polar residues" evidence="1">
    <location>
        <begin position="600"/>
        <end position="618"/>
    </location>
</feature>